<dbReference type="EMBL" id="HACG01030723">
    <property type="protein sequence ID" value="CEK77588.1"/>
    <property type="molecule type" value="Transcribed_RNA"/>
</dbReference>
<protein>
    <submittedName>
        <fullName evidence="3">Uncharacterized protein</fullName>
    </submittedName>
</protein>
<sequence>MKIQPDGWGIVCDSKESRLEKLMEILMHLDIIVCTIYLILLMKSGFNSFIYRGMTEESSSSILCLEGTHHVICGHPVPFWRVIKKGPAGKTALINLLEPRELIMQRECSIKKADTNSEIGQ</sequence>
<evidence type="ECO:0000313" key="2">
    <source>
        <dbReference type="EMBL" id="CEK77587.1"/>
    </source>
</evidence>
<reference evidence="3" key="1">
    <citation type="submission" date="2014-12" db="EMBL/GenBank/DDBJ databases">
        <title>Insight into the proteome of Arion vulgaris.</title>
        <authorList>
            <person name="Aradska J."/>
            <person name="Bulat T."/>
            <person name="Smidak R."/>
            <person name="Sarate P."/>
            <person name="Gangsoo J."/>
            <person name="Sialana F."/>
            <person name="Bilban M."/>
            <person name="Lubec G."/>
        </authorList>
    </citation>
    <scope>NUCLEOTIDE SEQUENCE</scope>
    <source>
        <tissue evidence="3">Skin</tissue>
    </source>
</reference>
<organism evidence="3">
    <name type="scientific">Arion vulgaris</name>
    <dbReference type="NCBI Taxonomy" id="1028688"/>
    <lineage>
        <taxon>Eukaryota</taxon>
        <taxon>Metazoa</taxon>
        <taxon>Spiralia</taxon>
        <taxon>Lophotrochozoa</taxon>
        <taxon>Mollusca</taxon>
        <taxon>Gastropoda</taxon>
        <taxon>Heterobranchia</taxon>
        <taxon>Euthyneura</taxon>
        <taxon>Panpulmonata</taxon>
        <taxon>Eupulmonata</taxon>
        <taxon>Stylommatophora</taxon>
        <taxon>Helicina</taxon>
        <taxon>Arionoidea</taxon>
        <taxon>Arionidae</taxon>
        <taxon>Arion</taxon>
    </lineage>
</organism>
<evidence type="ECO:0000313" key="3">
    <source>
        <dbReference type="EMBL" id="CEK77588.1"/>
    </source>
</evidence>
<feature type="transmembrane region" description="Helical" evidence="1">
    <location>
        <begin position="25"/>
        <end position="42"/>
    </location>
</feature>
<evidence type="ECO:0000256" key="1">
    <source>
        <dbReference type="SAM" id="Phobius"/>
    </source>
</evidence>
<accession>A0A0B7A9Y8</accession>
<keyword evidence="1" id="KW-1133">Transmembrane helix</keyword>
<gene>
    <name evidence="3" type="primary">ORF105604</name>
    <name evidence="2" type="synonym">ORF105601</name>
</gene>
<keyword evidence="1" id="KW-0812">Transmembrane</keyword>
<dbReference type="EMBL" id="HACG01030722">
    <property type="protein sequence ID" value="CEK77587.1"/>
    <property type="molecule type" value="Transcribed_RNA"/>
</dbReference>
<dbReference type="AlphaFoldDB" id="A0A0B7A9Y8"/>
<proteinExistence type="predicted"/>
<keyword evidence="1" id="KW-0472">Membrane</keyword>
<name>A0A0B7A9Y8_9EUPU</name>